<proteinExistence type="predicted"/>
<dbReference type="PATRIC" id="fig|1286094.4.peg.1041"/>
<dbReference type="Proteomes" id="UP000014629">
    <property type="component" value="Unassembled WGS sequence"/>
</dbReference>
<protein>
    <submittedName>
        <fullName evidence="2">Uncharacterized protein</fullName>
    </submittedName>
</protein>
<feature type="region of interest" description="Disordered" evidence="1">
    <location>
        <begin position="1"/>
        <end position="122"/>
    </location>
</feature>
<evidence type="ECO:0000313" key="3">
    <source>
        <dbReference type="Proteomes" id="UP000014629"/>
    </source>
</evidence>
<comment type="caution">
    <text evidence="2">The sequence shown here is derived from an EMBL/GenBank/DDBJ whole genome shotgun (WGS) entry which is preliminary data.</text>
</comment>
<accession>S4A543</accession>
<organism evidence="2 3">
    <name type="scientific">Streptomyces aurantiacus JA 4570</name>
    <dbReference type="NCBI Taxonomy" id="1286094"/>
    <lineage>
        <taxon>Bacteria</taxon>
        <taxon>Bacillati</taxon>
        <taxon>Actinomycetota</taxon>
        <taxon>Actinomycetes</taxon>
        <taxon>Kitasatosporales</taxon>
        <taxon>Streptomycetaceae</taxon>
        <taxon>Streptomyces</taxon>
        <taxon>Streptomyces aurantiacus group</taxon>
    </lineage>
</organism>
<evidence type="ECO:0000313" key="2">
    <source>
        <dbReference type="EMBL" id="EPH45870.1"/>
    </source>
</evidence>
<keyword evidence="3" id="KW-1185">Reference proteome</keyword>
<gene>
    <name evidence="2" type="ORF">STRAU_1066</name>
</gene>
<sequence length="122" mass="12209">MCTADSNGGPGGGARGGFSPPPPLPVPCLWGLRPLAPGYRPSGPRPQAPDGLSDGWRTLPSCSRTRPSSLPMASGSPAAMVELLDVTPSDFPGAPGRQGPGRSVVSGPRRPGAPPPDQGAPP</sequence>
<reference evidence="2 3" key="1">
    <citation type="submission" date="2013-02" db="EMBL/GenBank/DDBJ databases">
        <title>Draft Genome Sequence of Streptomyces aurantiacus, Which Produces Setomimycin.</title>
        <authorList>
            <person name="Gruening B.A."/>
            <person name="Praeg A."/>
            <person name="Erxleben A."/>
            <person name="Guenther S."/>
            <person name="Mueller M."/>
        </authorList>
    </citation>
    <scope>NUCLEOTIDE SEQUENCE [LARGE SCALE GENOMIC DNA]</scope>
    <source>
        <strain evidence="2 3">JA 4570</strain>
    </source>
</reference>
<feature type="compositionally biased region" description="Pro residues" evidence="1">
    <location>
        <begin position="111"/>
        <end position="122"/>
    </location>
</feature>
<dbReference type="EMBL" id="AOPZ01000039">
    <property type="protein sequence ID" value="EPH45870.1"/>
    <property type="molecule type" value="Genomic_DNA"/>
</dbReference>
<dbReference type="AlphaFoldDB" id="S4A543"/>
<name>S4A543_9ACTN</name>
<evidence type="ECO:0000256" key="1">
    <source>
        <dbReference type="SAM" id="MobiDB-lite"/>
    </source>
</evidence>